<organism evidence="4 5">
    <name type="scientific">Aquamicrobium zhengzhouense</name>
    <dbReference type="NCBI Taxonomy" id="2781738"/>
    <lineage>
        <taxon>Bacteria</taxon>
        <taxon>Pseudomonadati</taxon>
        <taxon>Pseudomonadota</taxon>
        <taxon>Alphaproteobacteria</taxon>
        <taxon>Hyphomicrobiales</taxon>
        <taxon>Phyllobacteriaceae</taxon>
        <taxon>Aquamicrobium</taxon>
    </lineage>
</organism>
<protein>
    <submittedName>
        <fullName evidence="4">Glycoside hydrolase/phage tail family protein</fullName>
    </submittedName>
</protein>
<dbReference type="InterPro" id="IPR025195">
    <property type="entry name" value="GTA_TIM_dom"/>
</dbReference>
<evidence type="ECO:0000259" key="1">
    <source>
        <dbReference type="Pfam" id="PF13547"/>
    </source>
</evidence>
<feature type="domain" description="Rcc01698-like C-terminal" evidence="3">
    <location>
        <begin position="1042"/>
        <end position="1140"/>
    </location>
</feature>
<dbReference type="Pfam" id="PF23666">
    <property type="entry name" value="Rcc01698_C"/>
    <property type="match status" value="1"/>
</dbReference>
<proteinExistence type="predicted"/>
<evidence type="ECO:0000313" key="5">
    <source>
        <dbReference type="Proteomes" id="UP000601789"/>
    </source>
</evidence>
<evidence type="ECO:0000313" key="4">
    <source>
        <dbReference type="EMBL" id="MBI1620747.1"/>
    </source>
</evidence>
<keyword evidence="4" id="KW-0378">Hydrolase</keyword>
<dbReference type="Gene3D" id="3.20.20.80">
    <property type="entry name" value="Glycosidases"/>
    <property type="match status" value="1"/>
</dbReference>
<reference evidence="4 5" key="1">
    <citation type="submission" date="2020-10" db="EMBL/GenBank/DDBJ databases">
        <title>Aquamicrobium zhengzhouensis sp. nov., a exopolysaccharide producing bacterium isolated from farmland soil.</title>
        <authorList>
            <person name="Wang X."/>
        </authorList>
    </citation>
    <scope>NUCLEOTIDE SEQUENCE [LARGE SCALE GENOMIC DNA]</scope>
    <source>
        <strain evidence="5">cd-1</strain>
    </source>
</reference>
<dbReference type="InterPro" id="IPR032876">
    <property type="entry name" value="J_dom"/>
</dbReference>
<dbReference type="RefSeq" id="WP_198476144.1">
    <property type="nucleotide sequence ID" value="NZ_JADGMQ010000004.1"/>
</dbReference>
<evidence type="ECO:0000259" key="2">
    <source>
        <dbReference type="Pfam" id="PF13550"/>
    </source>
</evidence>
<dbReference type="Pfam" id="PF13547">
    <property type="entry name" value="GTA_TIM"/>
    <property type="match status" value="1"/>
</dbReference>
<dbReference type="Pfam" id="PF13550">
    <property type="entry name" value="Phage-tail_3"/>
    <property type="match status" value="1"/>
</dbReference>
<dbReference type="InterPro" id="IPR017853">
    <property type="entry name" value="GH"/>
</dbReference>
<keyword evidence="5" id="KW-1185">Reference proteome</keyword>
<comment type="caution">
    <text evidence="4">The sequence shown here is derived from an EMBL/GenBank/DDBJ whole genome shotgun (WGS) entry which is preliminary data.</text>
</comment>
<dbReference type="EMBL" id="JADGMQ010000004">
    <property type="protein sequence ID" value="MBI1620747.1"/>
    <property type="molecule type" value="Genomic_DNA"/>
</dbReference>
<feature type="domain" description="GTA TIM-barrel-like" evidence="1">
    <location>
        <begin position="428"/>
        <end position="732"/>
    </location>
</feature>
<accession>A0ABS0SE44</accession>
<name>A0ABS0SE44_9HYPH</name>
<gene>
    <name evidence="4" type="ORF">IOD40_08740</name>
</gene>
<dbReference type="InterPro" id="IPR056490">
    <property type="entry name" value="Rcc01698_C"/>
</dbReference>
<dbReference type="SUPFAM" id="SSF51445">
    <property type="entry name" value="(Trans)glycosidases"/>
    <property type="match status" value="1"/>
</dbReference>
<evidence type="ECO:0000259" key="3">
    <source>
        <dbReference type="Pfam" id="PF23666"/>
    </source>
</evidence>
<dbReference type="GO" id="GO:0016787">
    <property type="term" value="F:hydrolase activity"/>
    <property type="evidence" value="ECO:0007669"/>
    <property type="project" value="UniProtKB-KW"/>
</dbReference>
<dbReference type="Proteomes" id="UP000601789">
    <property type="component" value="Unassembled WGS sequence"/>
</dbReference>
<dbReference type="CDD" id="cd19607">
    <property type="entry name" value="GTA_TIM-barrel-like"/>
    <property type="match status" value="1"/>
</dbReference>
<feature type="domain" description="Tip attachment protein J" evidence="2">
    <location>
        <begin position="792"/>
        <end position="950"/>
    </location>
</feature>
<sequence>MATIVLQAAGAFLGGIFGPIGSAIGSAAGAMAGYAIDQTLLQGHRRIEGPRLGAPKPFLAEEGQPIPRVYGTMRIGGNLIWATRFHETKTVERQGAKAGPKVTTTTYAYSGNFAFALCEGPIAGVRRIWADGRELDLEEINLRIYTGFEDQQADPLIDAKQVHGTPAYRGTAYAVFDHFALGDFGNRIPQFQFEVLRPVGELHRHIRSVALLPGATEYGLDPEQVTFTPSPGVTIHVNRNVLHGSSDLLASLDELQALCPNLEEVAVVVSWFGDDLRAAQCQIRPMVTQNASLEFSEEWRVSGVVREEAQTVSYVEGVAAYGGTPSDLSVVRCIQEIRRRGLRVALYPFLMMDVPPSNGLPDPYGEDEQSAFPWRGRISCFPAPNAPGSPDKSSAIRTDVSSYCGSANSASFALDESGVTYLGDPEDWGYRRLVLHYAWLASQAGGVDTFLIGSELRGLTSLRDGSSHFPFVEALCQLASEVRSILGSETKITYGADWSEYFGHQPADGSGDVFFHLDELWAHPAIDAVGIDNYMPLADWRDEDIDGRNPDGFLLPYDINGLRSQICAGEGFDWFYASSEARQIRSRTPITDGAYGKPWVFRYKDLVSWWENEHFNRIGGVEMAEPTAWRPQSKPIWFTEIGCPAVDKGPNQPNVFPDSKSSENAVPYFSSGARADDAPARFLAAHFQHWDPASAYFDEANNPVSTIYGGRMLDISRSCVWAWDARPFPAFPLHTKIWADGENWSAGHWLNGRLCGVRRSDLISAILSDHSLPAAETRDVAGSLNGYLTDAPDTARAALEPLAQLFGIFAAERDGTLHFSAENLARSILTIDDIVLDEEITFERSRTQLRDLPEAAEVTFVDSFSEYQTAVARVVRPGAHAAEIERLSLPGSIHREGAETQIREWLERRHVARDTIGFALPADALGIEVGAVISLSSDSAGYDYLVTEVEQGLSRKLAARRISRRAATAKPAELGEPSFRPPVIAGAPHVVMLDLPLMPGSNGVENSYRIAAFAEPWRRQAVYASPEQTGFELTAVIESRGTIGSLVEPLTPGPEGRVDLSGRANVRLFGGELASASTVSLLNGANLAAIGSPDGGWELLQFSHAQEVEANVWQLSSLLRAQLGTNDVMMRGHPAGATFVLVNGSVVSSGLPAALSGLSLNWRVGPAGLAFGTRKFHQAQATGGVRARLPFSPVHLRAKRQSNGDVLFSWVRRGRIDADSWIGEDIPLGEEFEKYRIEFTDMGDNIRRVAETSSPSWTYSNGMQLEDFPLQPSEIKVTVRQISATVGAGVAARCSTILP</sequence>